<dbReference type="InterPro" id="IPR016164">
    <property type="entry name" value="FAD-linked_Oxase-like_C"/>
</dbReference>
<keyword evidence="3" id="KW-0274">FAD</keyword>
<dbReference type="Gene3D" id="3.30.465.10">
    <property type="match status" value="1"/>
</dbReference>
<dbReference type="InterPro" id="IPR006094">
    <property type="entry name" value="Oxid_FAD_bind_N"/>
</dbReference>
<accession>A0A7S3ELX2</accession>
<dbReference type="Pfam" id="PF01565">
    <property type="entry name" value="FAD_binding_4"/>
    <property type="match status" value="1"/>
</dbReference>
<dbReference type="AlphaFoldDB" id="A0A7S3ELX2"/>
<feature type="domain" description="FAD-binding PCMH-type" evidence="4">
    <location>
        <begin position="16"/>
        <end position="187"/>
    </location>
</feature>
<evidence type="ECO:0000256" key="1">
    <source>
        <dbReference type="ARBA" id="ARBA00008000"/>
    </source>
</evidence>
<comment type="similarity">
    <text evidence="1">Belongs to the FAD-binding oxidoreductase/transferase type 4 family.</text>
</comment>
<evidence type="ECO:0000256" key="3">
    <source>
        <dbReference type="ARBA" id="ARBA00022827"/>
    </source>
</evidence>
<dbReference type="EMBL" id="HBHW01040309">
    <property type="protein sequence ID" value="CAE0062928.1"/>
    <property type="molecule type" value="Transcribed_RNA"/>
</dbReference>
<evidence type="ECO:0000313" key="6">
    <source>
        <dbReference type="EMBL" id="CAE0062931.1"/>
    </source>
</evidence>
<name>A0A7S3ELX2_9RHOD</name>
<organism evidence="6">
    <name type="scientific">Rhodosorus marinus</name>
    <dbReference type="NCBI Taxonomy" id="101924"/>
    <lineage>
        <taxon>Eukaryota</taxon>
        <taxon>Rhodophyta</taxon>
        <taxon>Stylonematophyceae</taxon>
        <taxon>Stylonematales</taxon>
        <taxon>Stylonemataceae</taxon>
        <taxon>Rhodosorus</taxon>
    </lineage>
</organism>
<dbReference type="EMBL" id="HBHW01040312">
    <property type="protein sequence ID" value="CAE0062931.1"/>
    <property type="molecule type" value="Transcribed_RNA"/>
</dbReference>
<evidence type="ECO:0000313" key="5">
    <source>
        <dbReference type="EMBL" id="CAE0062928.1"/>
    </source>
</evidence>
<keyword evidence="2" id="KW-0285">Flavoprotein</keyword>
<dbReference type="GO" id="GO:0004458">
    <property type="term" value="F:D-lactate dehydrogenase (cytochrome) activity"/>
    <property type="evidence" value="ECO:0007669"/>
    <property type="project" value="TreeGrafter"/>
</dbReference>
<dbReference type="SUPFAM" id="SSF56176">
    <property type="entry name" value="FAD-binding/transporter-associated domain-like"/>
    <property type="match status" value="1"/>
</dbReference>
<reference evidence="6" key="1">
    <citation type="submission" date="2021-01" db="EMBL/GenBank/DDBJ databases">
        <authorList>
            <person name="Corre E."/>
            <person name="Pelletier E."/>
            <person name="Niang G."/>
            <person name="Scheremetjew M."/>
            <person name="Finn R."/>
            <person name="Kale V."/>
            <person name="Holt S."/>
            <person name="Cochrane G."/>
            <person name="Meng A."/>
            <person name="Brown T."/>
            <person name="Cohen L."/>
        </authorList>
    </citation>
    <scope>NUCLEOTIDE SEQUENCE</scope>
    <source>
        <strain evidence="6">CCMP 769</strain>
    </source>
</reference>
<evidence type="ECO:0000259" key="4">
    <source>
        <dbReference type="PROSITE" id="PS51387"/>
    </source>
</evidence>
<gene>
    <name evidence="5" type="ORF">RMAR00112_LOCUS30999</name>
    <name evidence="6" type="ORF">RMAR00112_LOCUS31002</name>
</gene>
<sequence length="367" mass="40179">MRATEVRSAMTGLIEQARRASSVVAVKSQVELCELVKYCNDIGQRIRTTAFGAADERDALQVDLSGLNRWVEKHDDDMDLRVECGVTRENLLEKLPETGLFFPMANRHDLSIGDVVNANIPNPGSAKYNSPRTNVLGLTIVSATGELFRTGTRARKSSAGYDLTRLYLGSMGKLGIVTEVCVRLYPYPSSIHHERYLFKSAEDAVELSSDLISAGLRPAQTSLTTQLGNDDLHWALDLEFHGPNSEEEAHIARELSDKGQSLKGQTPPIEDGALTYASVPMAAIPDILLKLRTLDPSASISVEVAEGFISAGLKRSEVRSEFENIVAESGGVCFHRERSLQATFGQTNADLMETLKKKMDPKGLLNT</sequence>
<evidence type="ECO:0000256" key="2">
    <source>
        <dbReference type="ARBA" id="ARBA00022630"/>
    </source>
</evidence>
<dbReference type="GO" id="GO:1903457">
    <property type="term" value="P:lactate catabolic process"/>
    <property type="evidence" value="ECO:0007669"/>
    <property type="project" value="TreeGrafter"/>
</dbReference>
<dbReference type="GO" id="GO:0071949">
    <property type="term" value="F:FAD binding"/>
    <property type="evidence" value="ECO:0007669"/>
    <property type="project" value="InterPro"/>
</dbReference>
<dbReference type="InterPro" id="IPR036318">
    <property type="entry name" value="FAD-bd_PCMH-like_sf"/>
</dbReference>
<dbReference type="PANTHER" id="PTHR11748:SF111">
    <property type="entry name" value="D-LACTATE DEHYDROGENASE, MITOCHONDRIAL-RELATED"/>
    <property type="match status" value="1"/>
</dbReference>
<dbReference type="GO" id="GO:0008720">
    <property type="term" value="F:D-lactate dehydrogenase (NAD+) activity"/>
    <property type="evidence" value="ECO:0007669"/>
    <property type="project" value="TreeGrafter"/>
</dbReference>
<proteinExistence type="inferred from homology"/>
<protein>
    <recommendedName>
        <fullName evidence="4">FAD-binding PCMH-type domain-containing protein</fullName>
    </recommendedName>
</protein>
<dbReference type="PROSITE" id="PS51387">
    <property type="entry name" value="FAD_PCMH"/>
    <property type="match status" value="1"/>
</dbReference>
<dbReference type="InterPro" id="IPR016166">
    <property type="entry name" value="FAD-bd_PCMH"/>
</dbReference>
<dbReference type="PANTHER" id="PTHR11748">
    <property type="entry name" value="D-LACTATE DEHYDROGENASE"/>
    <property type="match status" value="1"/>
</dbReference>
<dbReference type="InterPro" id="IPR016169">
    <property type="entry name" value="FAD-bd_PCMH_sub2"/>
</dbReference>
<dbReference type="SUPFAM" id="SSF55103">
    <property type="entry name" value="FAD-linked oxidases, C-terminal domain"/>
    <property type="match status" value="1"/>
</dbReference>